<keyword evidence="2" id="KW-0012">Acyltransferase</keyword>
<evidence type="ECO:0000313" key="2">
    <source>
        <dbReference type="EMBL" id="MFD2309429.1"/>
    </source>
</evidence>
<name>A0ABW5E7P5_9GAMM</name>
<comment type="caution">
    <text evidence="2">The sequence shown here is derived from an EMBL/GenBank/DDBJ whole genome shotgun (WGS) entry which is preliminary data.</text>
</comment>
<proteinExistence type="predicted"/>
<dbReference type="PROSITE" id="PS51186">
    <property type="entry name" value="GNAT"/>
    <property type="match status" value="1"/>
</dbReference>
<feature type="domain" description="N-acetyltransferase" evidence="1">
    <location>
        <begin position="24"/>
        <end position="180"/>
    </location>
</feature>
<keyword evidence="2" id="KW-0808">Transferase</keyword>
<gene>
    <name evidence="2" type="ORF">ACFSKX_03280</name>
</gene>
<dbReference type="EMBL" id="JBHUJD010000003">
    <property type="protein sequence ID" value="MFD2309429.1"/>
    <property type="molecule type" value="Genomic_DNA"/>
</dbReference>
<dbReference type="GO" id="GO:0016746">
    <property type="term" value="F:acyltransferase activity"/>
    <property type="evidence" value="ECO:0007669"/>
    <property type="project" value="UniProtKB-KW"/>
</dbReference>
<accession>A0ABW5E7P5</accession>
<evidence type="ECO:0000313" key="3">
    <source>
        <dbReference type="Proteomes" id="UP001597425"/>
    </source>
</evidence>
<dbReference type="Proteomes" id="UP001597425">
    <property type="component" value="Unassembled WGS sequence"/>
</dbReference>
<dbReference type="Gene3D" id="3.40.630.30">
    <property type="match status" value="1"/>
</dbReference>
<reference evidence="3" key="1">
    <citation type="journal article" date="2019" name="Int. J. Syst. Evol. Microbiol.">
        <title>The Global Catalogue of Microorganisms (GCM) 10K type strain sequencing project: providing services to taxonomists for standard genome sequencing and annotation.</title>
        <authorList>
            <consortium name="The Broad Institute Genomics Platform"/>
            <consortium name="The Broad Institute Genome Sequencing Center for Infectious Disease"/>
            <person name="Wu L."/>
            <person name="Ma J."/>
        </authorList>
    </citation>
    <scope>NUCLEOTIDE SEQUENCE [LARGE SCALE GENOMIC DNA]</scope>
    <source>
        <strain evidence="3">KCTC 12848</strain>
    </source>
</reference>
<protein>
    <submittedName>
        <fullName evidence="2">GNAT family N-acetyltransferase</fullName>
        <ecNumber evidence="2">2.3.-.-</ecNumber>
    </submittedName>
</protein>
<evidence type="ECO:0000259" key="1">
    <source>
        <dbReference type="PROSITE" id="PS51186"/>
    </source>
</evidence>
<dbReference type="InterPro" id="IPR016181">
    <property type="entry name" value="Acyl_CoA_acyltransferase"/>
</dbReference>
<organism evidence="2 3">
    <name type="scientific">Microbulbifer halophilus</name>
    <dbReference type="NCBI Taxonomy" id="453963"/>
    <lineage>
        <taxon>Bacteria</taxon>
        <taxon>Pseudomonadati</taxon>
        <taxon>Pseudomonadota</taxon>
        <taxon>Gammaproteobacteria</taxon>
        <taxon>Cellvibrionales</taxon>
        <taxon>Microbulbiferaceae</taxon>
        <taxon>Microbulbifer</taxon>
    </lineage>
</organism>
<dbReference type="Pfam" id="PF00583">
    <property type="entry name" value="Acetyltransf_1"/>
    <property type="match status" value="1"/>
</dbReference>
<sequence>MPSHRTVTNTLEPETITLDNGRKVVVREVCKEDGELEKKLFESLSPESRRDRFIGGNSKVTDKLIELLTDNDHDVHEALIAIADPDTDPKAVGVAHYACDPTHRSCECAVVIADDWQHHGLGTRLMTNLTELAQNRGLDEIYSIDSAENRSVHRLAKSLGFECRADPHDYTLLTYSKYLHPDYLVSKEAANRPHKRH</sequence>
<keyword evidence="3" id="KW-1185">Reference proteome</keyword>
<dbReference type="CDD" id="cd04301">
    <property type="entry name" value="NAT_SF"/>
    <property type="match status" value="1"/>
</dbReference>
<dbReference type="InterPro" id="IPR000182">
    <property type="entry name" value="GNAT_dom"/>
</dbReference>
<dbReference type="EC" id="2.3.-.-" evidence="2"/>
<dbReference type="SUPFAM" id="SSF55729">
    <property type="entry name" value="Acyl-CoA N-acyltransferases (Nat)"/>
    <property type="match status" value="1"/>
</dbReference>
<dbReference type="RefSeq" id="WP_265720904.1">
    <property type="nucleotide sequence ID" value="NZ_JAPIVK010000006.1"/>
</dbReference>